<dbReference type="NCBIfam" id="TIGR02817">
    <property type="entry name" value="adh_fam_1"/>
    <property type="match status" value="1"/>
</dbReference>
<dbReference type="EMBL" id="BACD03000004">
    <property type="protein sequence ID" value="GAO46463.1"/>
    <property type="molecule type" value="Genomic_DNA"/>
</dbReference>
<dbReference type="Pfam" id="PF08240">
    <property type="entry name" value="ADH_N"/>
    <property type="match status" value="1"/>
</dbReference>
<evidence type="ECO:0000313" key="4">
    <source>
        <dbReference type="Proteomes" id="UP000033140"/>
    </source>
</evidence>
<dbReference type="AlphaFoldDB" id="A0A0E9N9J5"/>
<dbReference type="InterPro" id="IPR050700">
    <property type="entry name" value="YIM1/Zinc_Alcohol_DH_Fams"/>
</dbReference>
<dbReference type="GO" id="GO:0016491">
    <property type="term" value="F:oxidoreductase activity"/>
    <property type="evidence" value="ECO:0007669"/>
    <property type="project" value="InterPro"/>
</dbReference>
<dbReference type="InterPro" id="IPR013154">
    <property type="entry name" value="ADH-like_N"/>
</dbReference>
<dbReference type="InterPro" id="IPR011032">
    <property type="entry name" value="GroES-like_sf"/>
</dbReference>
<evidence type="ECO:0000256" key="1">
    <source>
        <dbReference type="ARBA" id="ARBA00010371"/>
    </source>
</evidence>
<dbReference type="Proteomes" id="UP000033140">
    <property type="component" value="Unassembled WGS sequence"/>
</dbReference>
<sequence>MLTGPHGPSCGAFRLQPAAAGVDARLQIRSPQQTYHPSLPHPITNTQSVIMPTMKAVAFTPGPVSGLHIIEHERPTATGRDILVRIKAISVNPVDTKCRQGKFPADPVLGWDAAGIVAECGPEVTRWKVGDEVMYAGALGRQGTNAQFSVVDERIVGRKPKNWDWADAASLPLVGLTAWELLIDHFNLSLDKPNPGTLLIINGAGGVGTAAAQLASRVLKIPRVISTASRPETIAWCKQNGATDTIDHHKPLDTQLKELGVENVEYNAVLYGPTPGYVEQLIKTAAPRGKIGSIVESDDPIPLADAFSKALSFSWVFMLSRPMYNHDLEFQGEALDKMATLAEEGVLTSFATEKYKFTIENLRKIHQLLESGKAIGKQVLVLEDDDITEA</sequence>
<dbReference type="SUPFAM" id="SSF50129">
    <property type="entry name" value="GroES-like"/>
    <property type="match status" value="1"/>
</dbReference>
<dbReference type="SUPFAM" id="SSF51735">
    <property type="entry name" value="NAD(P)-binding Rossmann-fold domains"/>
    <property type="match status" value="1"/>
</dbReference>
<dbReference type="SMART" id="SM00829">
    <property type="entry name" value="PKS_ER"/>
    <property type="match status" value="1"/>
</dbReference>
<dbReference type="STRING" id="698492.A0A0E9N9J5"/>
<keyword evidence="4" id="KW-1185">Reference proteome</keyword>
<dbReference type="CDD" id="cd08252">
    <property type="entry name" value="AL_MDR"/>
    <property type="match status" value="1"/>
</dbReference>
<dbReference type="InterPro" id="IPR036291">
    <property type="entry name" value="NAD(P)-bd_dom_sf"/>
</dbReference>
<dbReference type="InterPro" id="IPR013149">
    <property type="entry name" value="ADH-like_C"/>
</dbReference>
<dbReference type="PANTHER" id="PTHR11695:SF294">
    <property type="entry name" value="RETICULON-4-INTERACTING PROTEIN 1, MITOCHONDRIAL"/>
    <property type="match status" value="1"/>
</dbReference>
<gene>
    <name evidence="3" type="ORF">G7K_0694-t1</name>
</gene>
<evidence type="ECO:0000313" key="3">
    <source>
        <dbReference type="EMBL" id="GAO46463.1"/>
    </source>
</evidence>
<dbReference type="OMA" id="MFGTPDM"/>
<dbReference type="InterPro" id="IPR014182">
    <property type="entry name" value="ADH_Zn_typ-1"/>
</dbReference>
<comment type="similarity">
    <text evidence="1">Belongs to the zinc-containing alcohol dehydrogenase family. Quinone oxidoreductase subfamily.</text>
</comment>
<dbReference type="GO" id="GO:0008270">
    <property type="term" value="F:zinc ion binding"/>
    <property type="evidence" value="ECO:0007669"/>
    <property type="project" value="InterPro"/>
</dbReference>
<dbReference type="Pfam" id="PF00107">
    <property type="entry name" value="ADH_zinc_N"/>
    <property type="match status" value="1"/>
</dbReference>
<dbReference type="Gene3D" id="3.40.50.720">
    <property type="entry name" value="NAD(P)-binding Rossmann-like Domain"/>
    <property type="match status" value="1"/>
</dbReference>
<reference evidence="3 4" key="1">
    <citation type="journal article" date="2011" name="J. Gen. Appl. Microbiol.">
        <title>Draft genome sequencing of the enigmatic yeast Saitoella complicata.</title>
        <authorList>
            <person name="Nishida H."/>
            <person name="Hamamoto M."/>
            <person name="Sugiyama J."/>
        </authorList>
    </citation>
    <scope>NUCLEOTIDE SEQUENCE [LARGE SCALE GENOMIC DNA]</scope>
    <source>
        <strain evidence="3 4">NRRL Y-17804</strain>
    </source>
</reference>
<dbReference type="InterPro" id="IPR020843">
    <property type="entry name" value="ER"/>
</dbReference>
<name>A0A0E9N9J5_SAICN</name>
<dbReference type="PANTHER" id="PTHR11695">
    <property type="entry name" value="ALCOHOL DEHYDROGENASE RELATED"/>
    <property type="match status" value="1"/>
</dbReference>
<protein>
    <recommendedName>
        <fullName evidence="2">Enoyl reductase (ER) domain-containing protein</fullName>
    </recommendedName>
</protein>
<accession>A0A0E9N9J5</accession>
<feature type="domain" description="Enoyl reductase (ER)" evidence="2">
    <location>
        <begin position="62"/>
        <end position="380"/>
    </location>
</feature>
<organism evidence="3 4">
    <name type="scientific">Saitoella complicata (strain BCRC 22490 / CBS 7301 / JCM 7358 / NBRC 10748 / NRRL Y-17804)</name>
    <dbReference type="NCBI Taxonomy" id="698492"/>
    <lineage>
        <taxon>Eukaryota</taxon>
        <taxon>Fungi</taxon>
        <taxon>Dikarya</taxon>
        <taxon>Ascomycota</taxon>
        <taxon>Taphrinomycotina</taxon>
        <taxon>Taphrinomycotina incertae sedis</taxon>
        <taxon>Saitoella</taxon>
    </lineage>
</organism>
<reference evidence="3 4" key="3">
    <citation type="journal article" date="2015" name="Genome Announc.">
        <title>Draft Genome Sequence of the Archiascomycetous Yeast Saitoella complicata.</title>
        <authorList>
            <person name="Yamauchi K."/>
            <person name="Kondo S."/>
            <person name="Hamamoto M."/>
            <person name="Takahashi Y."/>
            <person name="Ogura Y."/>
            <person name="Hayashi T."/>
            <person name="Nishida H."/>
        </authorList>
    </citation>
    <scope>NUCLEOTIDE SEQUENCE [LARGE SCALE GENOMIC DNA]</scope>
    <source>
        <strain evidence="3 4">NRRL Y-17804</strain>
    </source>
</reference>
<dbReference type="Gene3D" id="3.90.180.10">
    <property type="entry name" value="Medium-chain alcohol dehydrogenases, catalytic domain"/>
    <property type="match status" value="1"/>
</dbReference>
<comment type="caution">
    <text evidence="3">The sequence shown here is derived from an EMBL/GenBank/DDBJ whole genome shotgun (WGS) entry which is preliminary data.</text>
</comment>
<evidence type="ECO:0000259" key="2">
    <source>
        <dbReference type="SMART" id="SM00829"/>
    </source>
</evidence>
<reference evidence="3 4" key="2">
    <citation type="journal article" date="2014" name="J. Gen. Appl. Microbiol.">
        <title>The early diverging ascomycetous budding yeast Saitoella complicata has three histone deacetylases belonging to the Clr6, Hos2, and Rpd3 lineages.</title>
        <authorList>
            <person name="Nishida H."/>
            <person name="Matsumoto T."/>
            <person name="Kondo S."/>
            <person name="Hamamoto M."/>
            <person name="Yoshikawa H."/>
        </authorList>
    </citation>
    <scope>NUCLEOTIDE SEQUENCE [LARGE SCALE GENOMIC DNA]</scope>
    <source>
        <strain evidence="3 4">NRRL Y-17804</strain>
    </source>
</reference>
<proteinExistence type="inferred from homology"/>